<sequence>MPRHPCDHCQQRGAMIKRPKTGQFVCKECFFELFETEVHETIVRDSMFKKGQRVAIGASGGKDSTTLAYVLSTLNKRYNYGLDLYLLSIDEGIVGYRDDSLATVKQNAIDYDLPLEIVSYKDLFGYTMDSIVQQTSNDQGYTKACSYCGVLRRQALNIGAERTHADLIATGHNADDNAETVIMNIFRGDIHRLTRQSYAEDAADRETFQSGNGGRTVVPRCKPLRLCYQKEIVLYAHFKKLLYFSVECTYSKFGYRGNMRQFLAQAQLIRPEVVANVINSSDGFELSPRCNLKRPVTTYCAKCGYPCSQKICQCCSLIDSLNKKDPKSAFKHS</sequence>
<dbReference type="FunFam" id="3.40.50.620:FF:000132">
    <property type="entry name" value="Cytoplasmic tRNA 2-thiolation protein 1"/>
    <property type="match status" value="1"/>
</dbReference>
<comment type="function">
    <text evidence="6 7">Plays a central role in 2-thiolation of mcm(5)S(2)U at tRNA wobble positions of tRNA(Lys), tRNA(Glu) and tRNA(Gln). Directly binds tRNAs and probably acts by catalyzing adenylation of tRNAs, an intermediate required for 2-thiolation. It is unclear whether it acts as a sulfurtransferase that transfers sulfur from thiocarboxylated URM1 onto the uridine of tRNAs at wobble position.</text>
</comment>
<feature type="domain" description="tRNA(Ile)-lysidine/2-thiocytidine synthase N-terminal" evidence="9">
    <location>
        <begin position="54"/>
        <end position="245"/>
    </location>
</feature>
<dbReference type="Pfam" id="PF01171">
    <property type="entry name" value="ATP_bind_3"/>
    <property type="match status" value="1"/>
</dbReference>
<keyword evidence="2 7" id="KW-0820">tRNA-binding</keyword>
<evidence type="ECO:0000256" key="6">
    <source>
        <dbReference type="ARBA" id="ARBA00060195"/>
    </source>
</evidence>
<dbReference type="Pfam" id="PF16503">
    <property type="entry name" value="zn-ribbon_14"/>
    <property type="match status" value="1"/>
</dbReference>
<accession>A0A196SMT6</accession>
<dbReference type="InterPro" id="IPR000541">
    <property type="entry name" value="Ncs6/Tuc1/Ctu1"/>
</dbReference>
<comment type="similarity">
    <text evidence="7">Belongs to the TtcA family. CTU1/NCS6/ATPBD3 subfamily.</text>
</comment>
<evidence type="ECO:0000256" key="3">
    <source>
        <dbReference type="ARBA" id="ARBA00022679"/>
    </source>
</evidence>
<dbReference type="EMBL" id="LXWW01000025">
    <property type="protein sequence ID" value="OAO17571.1"/>
    <property type="molecule type" value="Genomic_DNA"/>
</dbReference>
<evidence type="ECO:0000256" key="2">
    <source>
        <dbReference type="ARBA" id="ARBA00022555"/>
    </source>
</evidence>
<evidence type="ECO:0000256" key="7">
    <source>
        <dbReference type="HAMAP-Rule" id="MF_03053"/>
    </source>
</evidence>
<evidence type="ECO:0000256" key="5">
    <source>
        <dbReference type="ARBA" id="ARBA00022884"/>
    </source>
</evidence>
<dbReference type="CDD" id="cd01713">
    <property type="entry name" value="CTU1-like"/>
    <property type="match status" value="1"/>
</dbReference>
<dbReference type="Gene3D" id="3.40.50.620">
    <property type="entry name" value="HUPs"/>
    <property type="match status" value="1"/>
</dbReference>
<name>A0A196SMT6_BLAHN</name>
<dbReference type="GO" id="GO:0005739">
    <property type="term" value="C:mitochondrion"/>
    <property type="evidence" value="ECO:0007669"/>
    <property type="project" value="TreeGrafter"/>
</dbReference>
<dbReference type="Proteomes" id="UP000078348">
    <property type="component" value="Unassembled WGS sequence"/>
</dbReference>
<dbReference type="EC" id="2.7.7.-" evidence="7"/>
<dbReference type="GO" id="GO:0000049">
    <property type="term" value="F:tRNA binding"/>
    <property type="evidence" value="ECO:0007669"/>
    <property type="project" value="UniProtKB-UniRule"/>
</dbReference>
<dbReference type="InterPro" id="IPR011063">
    <property type="entry name" value="TilS/TtcA_N"/>
</dbReference>
<feature type="domain" description="Cytoplasmic tRNA 2-thiolation protein 1 C-terminal" evidence="10">
    <location>
        <begin position="300"/>
        <end position="327"/>
    </location>
</feature>
<feature type="binding site" evidence="8">
    <location>
        <position position="63"/>
    </location>
    <ligand>
        <name>ATP</name>
        <dbReference type="ChEBI" id="CHEBI:30616"/>
    </ligand>
</feature>
<evidence type="ECO:0000313" key="11">
    <source>
        <dbReference type="EMBL" id="OAO17571.1"/>
    </source>
</evidence>
<dbReference type="InterPro" id="IPR032442">
    <property type="entry name" value="CTU1_C"/>
</dbReference>
<evidence type="ECO:0000256" key="1">
    <source>
        <dbReference type="ARBA" id="ARBA00022490"/>
    </source>
</evidence>
<dbReference type="InterPro" id="IPR020554">
    <property type="entry name" value="UPF0021_CS"/>
</dbReference>
<dbReference type="SUPFAM" id="SSF52402">
    <property type="entry name" value="Adenine nucleotide alpha hydrolases-like"/>
    <property type="match status" value="1"/>
</dbReference>
<organism evidence="11 12">
    <name type="scientific">Blastocystis sp. subtype 1 (strain ATCC 50177 / NandII)</name>
    <dbReference type="NCBI Taxonomy" id="478820"/>
    <lineage>
        <taxon>Eukaryota</taxon>
        <taxon>Sar</taxon>
        <taxon>Stramenopiles</taxon>
        <taxon>Bigyra</taxon>
        <taxon>Opalozoa</taxon>
        <taxon>Opalinata</taxon>
        <taxon>Blastocystidae</taxon>
        <taxon>Blastocystis</taxon>
    </lineage>
</organism>
<dbReference type="InterPro" id="IPR014729">
    <property type="entry name" value="Rossmann-like_a/b/a_fold"/>
</dbReference>
<dbReference type="GO" id="GO:0002143">
    <property type="term" value="P:tRNA wobble position uridine thiolation"/>
    <property type="evidence" value="ECO:0007669"/>
    <property type="project" value="TreeGrafter"/>
</dbReference>
<feature type="binding site" evidence="8">
    <location>
        <begin position="57"/>
        <end position="59"/>
    </location>
    <ligand>
        <name>ATP</name>
        <dbReference type="ChEBI" id="CHEBI:30616"/>
    </ligand>
</feature>
<protein>
    <recommendedName>
        <fullName evidence="7">Cytoplasmic tRNA 2-thiolation protein 1</fullName>
        <ecNumber evidence="7">2.7.7.-</ecNumber>
    </recommendedName>
    <alternativeName>
        <fullName evidence="7">Cytoplasmic tRNA adenylyltransferase 1</fullName>
    </alternativeName>
</protein>
<keyword evidence="4 7" id="KW-0819">tRNA processing</keyword>
<gene>
    <name evidence="11" type="ORF">AV274_0710</name>
</gene>
<feature type="binding site" evidence="8">
    <location>
        <position position="176"/>
    </location>
    <ligand>
        <name>ATP</name>
        <dbReference type="ChEBI" id="CHEBI:30616"/>
    </ligand>
</feature>
<comment type="caution">
    <text evidence="11">The sequence shown here is derived from an EMBL/GenBank/DDBJ whole genome shotgun (WGS) entry which is preliminary data.</text>
</comment>
<evidence type="ECO:0000256" key="4">
    <source>
        <dbReference type="ARBA" id="ARBA00022694"/>
    </source>
</evidence>
<dbReference type="GO" id="GO:0005524">
    <property type="term" value="F:ATP binding"/>
    <property type="evidence" value="ECO:0007669"/>
    <property type="project" value="UniProtKB-KW"/>
</dbReference>
<dbReference type="InterPro" id="IPR056369">
    <property type="entry name" value="CTU1-like_ATP-bd"/>
</dbReference>
<dbReference type="GO" id="GO:0032447">
    <property type="term" value="P:protein urmylation"/>
    <property type="evidence" value="ECO:0007669"/>
    <property type="project" value="UniProtKB-UniRule"/>
</dbReference>
<evidence type="ECO:0000256" key="8">
    <source>
        <dbReference type="PIRSR" id="PIRSR004976-51"/>
    </source>
</evidence>
<proteinExistence type="inferred from homology"/>
<comment type="pathway">
    <text evidence="7">tRNA modification; 5-methoxycarbonylmethyl-2-thiouridine-tRNA biosynthesis.</text>
</comment>
<comment type="subcellular location">
    <subcellularLocation>
        <location evidence="7">Cytoplasm</location>
    </subcellularLocation>
</comment>
<keyword evidence="8" id="KW-0547">Nucleotide-binding</keyword>
<dbReference type="PROSITE" id="PS01263">
    <property type="entry name" value="UPF0021"/>
    <property type="match status" value="1"/>
</dbReference>
<reference evidence="11 12" key="1">
    <citation type="submission" date="2016-05" db="EMBL/GenBank/DDBJ databases">
        <title>Nuclear genome of Blastocystis sp. subtype 1 NandII.</title>
        <authorList>
            <person name="Gentekaki E."/>
            <person name="Curtis B."/>
            <person name="Stairs C."/>
            <person name="Eme L."/>
            <person name="Herman E."/>
            <person name="Klimes V."/>
            <person name="Arias M.C."/>
            <person name="Elias M."/>
            <person name="Hilliou F."/>
            <person name="Klute M."/>
            <person name="Malik S.-B."/>
            <person name="Pightling A."/>
            <person name="Rachubinski R."/>
            <person name="Salas D."/>
            <person name="Schlacht A."/>
            <person name="Suga H."/>
            <person name="Archibald J."/>
            <person name="Ball S.G."/>
            <person name="Clark G."/>
            <person name="Dacks J."/>
            <person name="Van Der Giezen M."/>
            <person name="Tsaousis A."/>
            <person name="Roger A."/>
        </authorList>
    </citation>
    <scope>NUCLEOTIDE SEQUENCE [LARGE SCALE GENOMIC DNA]</scope>
    <source>
        <strain evidence="12">ATCC 50177 / NandII</strain>
    </source>
</reference>
<evidence type="ECO:0000259" key="9">
    <source>
        <dbReference type="Pfam" id="PF01171"/>
    </source>
</evidence>
<dbReference type="NCBIfam" id="TIGR00269">
    <property type="entry name" value="TIGR00269 family protein"/>
    <property type="match status" value="1"/>
</dbReference>
<keyword evidence="3 7" id="KW-0808">Transferase</keyword>
<dbReference type="STRING" id="478820.A0A196SMT6"/>
<dbReference type="GO" id="GO:0016779">
    <property type="term" value="F:nucleotidyltransferase activity"/>
    <property type="evidence" value="ECO:0007669"/>
    <property type="project" value="UniProtKB-UniRule"/>
</dbReference>
<dbReference type="InterPro" id="IPR035107">
    <property type="entry name" value="tRNA_thiolation_TtcA_Ctu1"/>
</dbReference>
<feature type="binding site" evidence="8">
    <location>
        <position position="89"/>
    </location>
    <ligand>
        <name>ATP</name>
        <dbReference type="ChEBI" id="CHEBI:30616"/>
    </ligand>
</feature>
<keyword evidence="8" id="KW-0067">ATP-binding</keyword>
<dbReference type="PANTHER" id="PTHR11807:SF12">
    <property type="entry name" value="CYTOPLASMIC TRNA 2-THIOLATION PROTEIN 1"/>
    <property type="match status" value="1"/>
</dbReference>
<dbReference type="PIRSF" id="PIRSF004976">
    <property type="entry name" value="ATPase_YdaO"/>
    <property type="match status" value="1"/>
</dbReference>
<dbReference type="PANTHER" id="PTHR11807">
    <property type="entry name" value="ATPASES OF THE PP SUPERFAMILY-RELATED"/>
    <property type="match status" value="1"/>
</dbReference>
<keyword evidence="1 7" id="KW-0963">Cytoplasm</keyword>
<feature type="binding site" evidence="8">
    <location>
        <position position="171"/>
    </location>
    <ligand>
        <name>ATP</name>
        <dbReference type="ChEBI" id="CHEBI:30616"/>
    </ligand>
</feature>
<dbReference type="AlphaFoldDB" id="A0A196SMT6"/>
<dbReference type="HAMAP" id="MF_03053">
    <property type="entry name" value="CTU1"/>
    <property type="match status" value="1"/>
</dbReference>
<evidence type="ECO:0000313" key="12">
    <source>
        <dbReference type="Proteomes" id="UP000078348"/>
    </source>
</evidence>
<keyword evidence="5 7" id="KW-0694">RNA-binding</keyword>
<evidence type="ECO:0000259" key="10">
    <source>
        <dbReference type="Pfam" id="PF16503"/>
    </source>
</evidence>
<dbReference type="GO" id="GO:0002144">
    <property type="term" value="C:cytosolic tRNA wobble base thiouridylase complex"/>
    <property type="evidence" value="ECO:0007669"/>
    <property type="project" value="TreeGrafter"/>
</dbReference>
<dbReference type="UniPathway" id="UPA00988"/>
<dbReference type="OrthoDB" id="198857at2759"/>
<keyword evidence="12" id="KW-1185">Reference proteome</keyword>